<reference evidence="2 3" key="1">
    <citation type="submission" date="2016-02" db="EMBL/GenBank/DDBJ databases">
        <title>Genome analysis of coral dinoflagellate symbionts highlights evolutionary adaptations to a symbiotic lifestyle.</title>
        <authorList>
            <person name="Aranda M."/>
            <person name="Li Y."/>
            <person name="Liew Y.J."/>
            <person name="Baumgarten S."/>
            <person name="Simakov O."/>
            <person name="Wilson M."/>
            <person name="Piel J."/>
            <person name="Ashoor H."/>
            <person name="Bougouffa S."/>
            <person name="Bajic V.B."/>
            <person name="Ryu T."/>
            <person name="Ravasi T."/>
            <person name="Bayer T."/>
            <person name="Micklem G."/>
            <person name="Kim H."/>
            <person name="Bhak J."/>
            <person name="Lajeunesse T.C."/>
            <person name="Voolstra C.R."/>
        </authorList>
    </citation>
    <scope>NUCLEOTIDE SEQUENCE [LARGE SCALE GENOMIC DNA]</scope>
    <source>
        <strain evidence="2 3">CCMP2467</strain>
    </source>
</reference>
<evidence type="ECO:0000313" key="3">
    <source>
        <dbReference type="Proteomes" id="UP000186817"/>
    </source>
</evidence>
<sequence length="792" mass="86370">MYLKVECVEDCLTDEEENLGTHERFPPEFQHGRPCGWHRAVGALSVVLGAAAACVALGLPARRAGSDGMDRVNTQGMVELQNSPAVTTTVAQNSATAMSKVQRSSTTPPHFLPAKPRFPDRTTVVRSYTLSGVAKEFREEAEKLNPVSMEHKALKSIAHMLGNFMSTDSKPPTKLTTPVPASLLSGVDARLPLHSPLAPPEALRDGNKCARDEEEFPPFGGTCYKKCSDLTAGYFPIRNSPFSCCEAEPCRLSNTKIHLNFCSGFDVAGDREGLGCPNFEGACLTDEELFAGLCYKKCSLFPDAQAPQAYDHRVAPNLCCRTRGLLCLLPKYLKFNAGFAIGAGISMAPPPSEGAKRPGSAPRQPCSPPNFAGVDTKDGPTPPSTAPTGEFHSTAGSLPEAFSDCAAARKASPIGCSYSYEASVLRWLHFHVRSSLWAYQSEFSRCRIIHLDWPWPGMVLARLYLVLPLCVLSSAECHAEVEEPGDETCTLEMVKQVRKVKRTAGKYSYLDVSNFTGKCVAADAEAMQKLGAGSDEGSFPKVVADCGHHAFSIWSGFSRDSMTHCVQWQTKLTTGCASCFGQSGQYGFDHCKFECLRSWCSKSCLGCSDANKAELYKCMGFAGPEAEYFLSCPLAEDLDSDQRQLPDKAWALQFEKRALGIVYLLSCAWRANEDDRDRNNSTKERLGVTEREREWETFNTLKDFGTLELKRGKMQKAKALLSHALRIRSAHGLPKHMELLGSDPCFRGHAGAKLTRGTGGPVRRPRSGRHVDAAKLLEAGQPWDGAVDSADG</sequence>
<name>A0A1Q9CF63_SYMMI</name>
<keyword evidence="3" id="KW-1185">Reference proteome</keyword>
<feature type="region of interest" description="Disordered" evidence="1">
    <location>
        <begin position="350"/>
        <end position="392"/>
    </location>
</feature>
<dbReference type="OrthoDB" id="439818at2759"/>
<evidence type="ECO:0000256" key="1">
    <source>
        <dbReference type="SAM" id="MobiDB-lite"/>
    </source>
</evidence>
<dbReference type="Proteomes" id="UP000186817">
    <property type="component" value="Unassembled WGS sequence"/>
</dbReference>
<protein>
    <submittedName>
        <fullName evidence="2">Uncharacterized protein</fullName>
    </submittedName>
</protein>
<comment type="caution">
    <text evidence="2">The sequence shown here is derived from an EMBL/GenBank/DDBJ whole genome shotgun (WGS) entry which is preliminary data.</text>
</comment>
<gene>
    <name evidence="2" type="ORF">AK812_SmicGene37866</name>
</gene>
<dbReference type="AlphaFoldDB" id="A0A1Q9CF63"/>
<evidence type="ECO:0000313" key="2">
    <source>
        <dbReference type="EMBL" id="OLP81579.1"/>
    </source>
</evidence>
<accession>A0A1Q9CF63</accession>
<proteinExistence type="predicted"/>
<organism evidence="2 3">
    <name type="scientific">Symbiodinium microadriaticum</name>
    <name type="common">Dinoflagellate</name>
    <name type="synonym">Zooxanthella microadriatica</name>
    <dbReference type="NCBI Taxonomy" id="2951"/>
    <lineage>
        <taxon>Eukaryota</taxon>
        <taxon>Sar</taxon>
        <taxon>Alveolata</taxon>
        <taxon>Dinophyceae</taxon>
        <taxon>Suessiales</taxon>
        <taxon>Symbiodiniaceae</taxon>
        <taxon>Symbiodinium</taxon>
    </lineage>
</organism>
<dbReference type="EMBL" id="LSRX01001269">
    <property type="protein sequence ID" value="OLP81579.1"/>
    <property type="molecule type" value="Genomic_DNA"/>
</dbReference>